<sequence>MNPTDPNQSDPNAVPAADPNAGQTVQEAPVTPEFPATPEAPVTPEAPTEDPGMGGGDQNPAGGAPVV</sequence>
<evidence type="ECO:0000313" key="2">
    <source>
        <dbReference type="EMBL" id="OGE19351.1"/>
    </source>
</evidence>
<feature type="compositionally biased region" description="Low complexity" evidence="1">
    <location>
        <begin position="10"/>
        <end position="46"/>
    </location>
</feature>
<dbReference type="AlphaFoldDB" id="A0A1F5ISJ5"/>
<proteinExistence type="predicted"/>
<evidence type="ECO:0000256" key="1">
    <source>
        <dbReference type="SAM" id="MobiDB-lite"/>
    </source>
</evidence>
<dbReference type="Proteomes" id="UP000176336">
    <property type="component" value="Unassembled WGS sequence"/>
</dbReference>
<accession>A0A1F5ISJ5</accession>
<name>A0A1F5ISJ5_9BACT</name>
<evidence type="ECO:0000313" key="3">
    <source>
        <dbReference type="Proteomes" id="UP000176336"/>
    </source>
</evidence>
<gene>
    <name evidence="2" type="ORF">A2871_00680</name>
</gene>
<feature type="region of interest" description="Disordered" evidence="1">
    <location>
        <begin position="1"/>
        <end position="67"/>
    </location>
</feature>
<dbReference type="EMBL" id="MFCR01000003">
    <property type="protein sequence ID" value="OGE19351.1"/>
    <property type="molecule type" value="Genomic_DNA"/>
</dbReference>
<comment type="caution">
    <text evidence="2">The sequence shown here is derived from an EMBL/GenBank/DDBJ whole genome shotgun (WGS) entry which is preliminary data.</text>
</comment>
<protein>
    <submittedName>
        <fullName evidence="2">Uncharacterized protein</fullName>
    </submittedName>
</protein>
<reference evidence="2 3" key="1">
    <citation type="journal article" date="2016" name="Nat. Commun.">
        <title>Thousands of microbial genomes shed light on interconnected biogeochemical processes in an aquifer system.</title>
        <authorList>
            <person name="Anantharaman K."/>
            <person name="Brown C.T."/>
            <person name="Hug L.A."/>
            <person name="Sharon I."/>
            <person name="Castelle C.J."/>
            <person name="Probst A.J."/>
            <person name="Thomas B.C."/>
            <person name="Singh A."/>
            <person name="Wilkins M.J."/>
            <person name="Karaoz U."/>
            <person name="Brodie E.L."/>
            <person name="Williams K.H."/>
            <person name="Hubbard S.S."/>
            <person name="Banfield J.F."/>
        </authorList>
    </citation>
    <scope>NUCLEOTIDE SEQUENCE [LARGE SCALE GENOMIC DNA]</scope>
</reference>
<organism evidence="2 3">
    <name type="scientific">Candidatus Daviesbacteria bacterium RIFCSPHIGHO2_01_FULL_41_23</name>
    <dbReference type="NCBI Taxonomy" id="1797764"/>
    <lineage>
        <taxon>Bacteria</taxon>
        <taxon>Candidatus Daviesiibacteriota</taxon>
    </lineage>
</organism>